<reference evidence="2 3" key="1">
    <citation type="journal article" date="2022" name="Nat. Genet.">
        <title>Improved pea reference genome and pan-genome highlight genomic features and evolutionary characteristics.</title>
        <authorList>
            <person name="Yang T."/>
            <person name="Liu R."/>
            <person name="Luo Y."/>
            <person name="Hu S."/>
            <person name="Wang D."/>
            <person name="Wang C."/>
            <person name="Pandey M.K."/>
            <person name="Ge S."/>
            <person name="Xu Q."/>
            <person name="Li N."/>
            <person name="Li G."/>
            <person name="Huang Y."/>
            <person name="Saxena R.K."/>
            <person name="Ji Y."/>
            <person name="Li M."/>
            <person name="Yan X."/>
            <person name="He Y."/>
            <person name="Liu Y."/>
            <person name="Wang X."/>
            <person name="Xiang C."/>
            <person name="Varshney R.K."/>
            <person name="Ding H."/>
            <person name="Gao S."/>
            <person name="Zong X."/>
        </authorList>
    </citation>
    <scope>NUCLEOTIDE SEQUENCE [LARGE SCALE GENOMIC DNA]</scope>
    <source>
        <strain evidence="2 3">cv. Zhongwan 6</strain>
    </source>
</reference>
<dbReference type="InterPro" id="IPR036047">
    <property type="entry name" value="F-box-like_dom_sf"/>
</dbReference>
<gene>
    <name evidence="2" type="ORF">KIW84_065718</name>
</gene>
<name>A0A9D4WGC5_PEA</name>
<dbReference type="Gramene" id="Psat06G0571800-T2">
    <property type="protein sequence ID" value="KAI5400983.1"/>
    <property type="gene ID" value="KIW84_065718"/>
</dbReference>
<evidence type="ECO:0000259" key="1">
    <source>
        <dbReference type="Pfam" id="PF00646"/>
    </source>
</evidence>
<dbReference type="Proteomes" id="UP001058974">
    <property type="component" value="Chromosome 6"/>
</dbReference>
<dbReference type="Gene3D" id="1.20.1280.50">
    <property type="match status" value="1"/>
</dbReference>
<dbReference type="InterPro" id="IPR001810">
    <property type="entry name" value="F-box_dom"/>
</dbReference>
<evidence type="ECO:0000313" key="3">
    <source>
        <dbReference type="Proteomes" id="UP001058974"/>
    </source>
</evidence>
<dbReference type="EMBL" id="JAMSHJ010000006">
    <property type="protein sequence ID" value="KAI5400983.1"/>
    <property type="molecule type" value="Genomic_DNA"/>
</dbReference>
<dbReference type="AlphaFoldDB" id="A0A9D4WGC5"/>
<proteinExistence type="predicted"/>
<feature type="non-terminal residue" evidence="2">
    <location>
        <position position="154"/>
    </location>
</feature>
<feature type="domain" description="F-box" evidence="1">
    <location>
        <begin position="8"/>
        <end position="49"/>
    </location>
</feature>
<protein>
    <recommendedName>
        <fullName evidence="1">F-box domain-containing protein</fullName>
    </recommendedName>
</protein>
<accession>A0A9D4WGC5</accession>
<comment type="caution">
    <text evidence="2">The sequence shown here is derived from an EMBL/GenBank/DDBJ whole genome shotgun (WGS) entry which is preliminary data.</text>
</comment>
<dbReference type="SUPFAM" id="SSF81383">
    <property type="entry name" value="F-box domain"/>
    <property type="match status" value="1"/>
</dbReference>
<organism evidence="2 3">
    <name type="scientific">Pisum sativum</name>
    <name type="common">Garden pea</name>
    <name type="synonym">Lathyrus oleraceus</name>
    <dbReference type="NCBI Taxonomy" id="3888"/>
    <lineage>
        <taxon>Eukaryota</taxon>
        <taxon>Viridiplantae</taxon>
        <taxon>Streptophyta</taxon>
        <taxon>Embryophyta</taxon>
        <taxon>Tracheophyta</taxon>
        <taxon>Spermatophyta</taxon>
        <taxon>Magnoliopsida</taxon>
        <taxon>eudicotyledons</taxon>
        <taxon>Gunneridae</taxon>
        <taxon>Pentapetalae</taxon>
        <taxon>rosids</taxon>
        <taxon>fabids</taxon>
        <taxon>Fabales</taxon>
        <taxon>Fabaceae</taxon>
        <taxon>Papilionoideae</taxon>
        <taxon>50 kb inversion clade</taxon>
        <taxon>NPAAA clade</taxon>
        <taxon>Hologalegina</taxon>
        <taxon>IRL clade</taxon>
        <taxon>Fabeae</taxon>
        <taxon>Lathyrus</taxon>
    </lineage>
</organism>
<evidence type="ECO:0000313" key="2">
    <source>
        <dbReference type="EMBL" id="KAI5400983.1"/>
    </source>
</evidence>
<sequence length="154" mass="18067">MEESNAEWAELTRDCLTNILSRLSAKDQWLGAMLVCKSWFSAFKEPSLHSVFNLQPYFDLSRKSTLLSTRKFKSKIDSMLQPVVQSTHIFLTQICIQRCSDRSLDLVGQRYKLSSKFQYPLFLFVCFTKCRFGAFKVEIRSVMSFYKDRFLNLN</sequence>
<dbReference type="Pfam" id="PF00646">
    <property type="entry name" value="F-box"/>
    <property type="match status" value="1"/>
</dbReference>
<keyword evidence="3" id="KW-1185">Reference proteome</keyword>